<dbReference type="EMBL" id="AZBU02000003">
    <property type="protein sequence ID" value="TKR86548.1"/>
    <property type="molecule type" value="Genomic_DNA"/>
</dbReference>
<name>A0A4U5NSM7_STECR</name>
<dbReference type="OrthoDB" id="9995764at2759"/>
<protein>
    <submittedName>
        <fullName evidence="1">Uncharacterized protein</fullName>
    </submittedName>
</protein>
<reference evidence="1 2" key="1">
    <citation type="journal article" date="2015" name="Genome Biol.">
        <title>Comparative genomics of Steinernema reveals deeply conserved gene regulatory networks.</title>
        <authorList>
            <person name="Dillman A.R."/>
            <person name="Macchietto M."/>
            <person name="Porter C.F."/>
            <person name="Rogers A."/>
            <person name="Williams B."/>
            <person name="Antoshechkin I."/>
            <person name="Lee M.M."/>
            <person name="Goodwin Z."/>
            <person name="Lu X."/>
            <person name="Lewis E.E."/>
            <person name="Goodrich-Blair H."/>
            <person name="Stock S.P."/>
            <person name="Adams B.J."/>
            <person name="Sternberg P.W."/>
            <person name="Mortazavi A."/>
        </authorList>
    </citation>
    <scope>NUCLEOTIDE SEQUENCE [LARGE SCALE GENOMIC DNA]</scope>
    <source>
        <strain evidence="1 2">ALL</strain>
    </source>
</reference>
<evidence type="ECO:0000313" key="1">
    <source>
        <dbReference type="EMBL" id="TKR86548.1"/>
    </source>
</evidence>
<dbReference type="PANTHER" id="PTHR14553">
    <property type="entry name" value="UNCHARACTERIZED PROTEIN C1ORF50"/>
    <property type="match status" value="1"/>
</dbReference>
<dbReference type="Pfam" id="PF10504">
    <property type="entry name" value="DUF2452"/>
    <property type="match status" value="1"/>
</dbReference>
<dbReference type="Proteomes" id="UP000298663">
    <property type="component" value="Unassembled WGS sequence"/>
</dbReference>
<proteinExistence type="predicted"/>
<gene>
    <name evidence="1" type="ORF">L596_011123</name>
</gene>
<evidence type="ECO:0000313" key="2">
    <source>
        <dbReference type="Proteomes" id="UP000298663"/>
    </source>
</evidence>
<dbReference type="AlphaFoldDB" id="A0A4U5NSM7"/>
<dbReference type="InterPro" id="IPR019534">
    <property type="entry name" value="DUF2452"/>
</dbReference>
<sequence>MNAEKQLIPSGFHAADSGKVNLVDKSSDALLVSQRSVHRVNEPQDLVELAKSVQTAREYVRTNATGKLSVIAEQMRYLQEANCELSQPLKHAFQRCPGSTTERKHVICLFHVWIRILLSSRCQNSEFIISALRHSHTSILALLKYLVSISSLLNPELFFTIKRC</sequence>
<organism evidence="1 2">
    <name type="scientific">Steinernema carpocapsae</name>
    <name type="common">Entomopathogenic nematode</name>
    <dbReference type="NCBI Taxonomy" id="34508"/>
    <lineage>
        <taxon>Eukaryota</taxon>
        <taxon>Metazoa</taxon>
        <taxon>Ecdysozoa</taxon>
        <taxon>Nematoda</taxon>
        <taxon>Chromadorea</taxon>
        <taxon>Rhabditida</taxon>
        <taxon>Tylenchina</taxon>
        <taxon>Panagrolaimomorpha</taxon>
        <taxon>Strongyloidoidea</taxon>
        <taxon>Steinernematidae</taxon>
        <taxon>Steinernema</taxon>
    </lineage>
</organism>
<accession>A0A4U5NSM7</accession>
<reference evidence="1 2" key="2">
    <citation type="journal article" date="2019" name="G3 (Bethesda)">
        <title>Hybrid Assembly of the Genome of the Entomopathogenic Nematode Steinernema carpocapsae Identifies the X-Chromosome.</title>
        <authorList>
            <person name="Serra L."/>
            <person name="Macchietto M."/>
            <person name="Macias-Munoz A."/>
            <person name="McGill C.J."/>
            <person name="Rodriguez I.M."/>
            <person name="Rodriguez B."/>
            <person name="Murad R."/>
            <person name="Mortazavi A."/>
        </authorList>
    </citation>
    <scope>NUCLEOTIDE SEQUENCE [LARGE SCALE GENOMIC DNA]</scope>
    <source>
        <strain evidence="1 2">ALL</strain>
    </source>
</reference>
<keyword evidence="2" id="KW-1185">Reference proteome</keyword>
<comment type="caution">
    <text evidence="1">The sequence shown here is derived from an EMBL/GenBank/DDBJ whole genome shotgun (WGS) entry which is preliminary data.</text>
</comment>
<dbReference type="PANTHER" id="PTHR14553:SF1">
    <property type="entry name" value="SIMILAR TO CHROMOSOME 1 OPEN READING FRAME 50"/>
    <property type="match status" value="1"/>
</dbReference>